<organism evidence="2 3">
    <name type="scientific">Mollisia scopiformis</name>
    <name type="common">Conifer needle endophyte fungus</name>
    <name type="synonym">Phialocephala scopiformis</name>
    <dbReference type="NCBI Taxonomy" id="149040"/>
    <lineage>
        <taxon>Eukaryota</taxon>
        <taxon>Fungi</taxon>
        <taxon>Dikarya</taxon>
        <taxon>Ascomycota</taxon>
        <taxon>Pezizomycotina</taxon>
        <taxon>Leotiomycetes</taxon>
        <taxon>Helotiales</taxon>
        <taxon>Mollisiaceae</taxon>
        <taxon>Mollisia</taxon>
    </lineage>
</organism>
<dbReference type="RefSeq" id="XP_018071883.1">
    <property type="nucleotide sequence ID" value="XM_018218401.1"/>
</dbReference>
<dbReference type="GeneID" id="28828127"/>
<dbReference type="AlphaFoldDB" id="A0A194XBJ1"/>
<feature type="region of interest" description="Disordered" evidence="1">
    <location>
        <begin position="21"/>
        <end position="47"/>
    </location>
</feature>
<evidence type="ECO:0000256" key="1">
    <source>
        <dbReference type="SAM" id="MobiDB-lite"/>
    </source>
</evidence>
<name>A0A194XBJ1_MOLSC</name>
<evidence type="ECO:0000313" key="3">
    <source>
        <dbReference type="Proteomes" id="UP000070700"/>
    </source>
</evidence>
<evidence type="ECO:0000313" key="2">
    <source>
        <dbReference type="EMBL" id="KUJ17528.1"/>
    </source>
</evidence>
<accession>A0A194XBJ1</accession>
<protein>
    <submittedName>
        <fullName evidence="2">Uncharacterized protein</fullName>
    </submittedName>
</protein>
<sequence length="410" mass="45680">MKFFSYYAAVSSVAISTTASPIRNPTQSINSSQLSNHTAHSGKEHDSARKYEAISIHELMTNATAYNEALADCAWDLSKASNETRAKFAIGAKHNDRLACRIILADVLPHRRPQLNHTRVGKGRHSVRSCALVDSCKAMAELGAIFIPNTIAHFSEHAKRDSEIQPYQNAYKDQERQRLNQWKQDITKRFSNGVQECITTVSHSSTGTPKLDLDGCVKNVTDDYSRDLISAEQGSLRLDDLLLPGPPQMKDIFNKGGLRKDAADHLVDDLANCRILVLHELPSLTEHQPEYSTYPFKQCVEDAAKVYANKLDLAQGPFANASHRLHALHNREAKFTDVIKDFAAKVKKVAKKVGELILNDRAVNRRDLFNHTAPSNHTALSTRPLTHHDSDAIEKFIESVKKMPLEGGSE</sequence>
<dbReference type="KEGG" id="psco:LY89DRAFT_718211"/>
<keyword evidence="3" id="KW-1185">Reference proteome</keyword>
<gene>
    <name evidence="2" type="ORF">LY89DRAFT_718211</name>
</gene>
<reference evidence="2 3" key="1">
    <citation type="submission" date="2015-10" db="EMBL/GenBank/DDBJ databases">
        <title>Full genome of DAOMC 229536 Phialocephala scopiformis, a fungal endophyte of spruce producing the potent anti-insectan compound rugulosin.</title>
        <authorList>
            <consortium name="DOE Joint Genome Institute"/>
            <person name="Walker A.K."/>
            <person name="Frasz S.L."/>
            <person name="Seifert K.A."/>
            <person name="Miller J.D."/>
            <person name="Mondo S.J."/>
            <person name="Labutti K."/>
            <person name="Lipzen A."/>
            <person name="Dockter R."/>
            <person name="Kennedy M."/>
            <person name="Grigoriev I.V."/>
            <person name="Spatafora J.W."/>
        </authorList>
    </citation>
    <scope>NUCLEOTIDE SEQUENCE [LARGE SCALE GENOMIC DNA]</scope>
    <source>
        <strain evidence="2 3">CBS 120377</strain>
    </source>
</reference>
<dbReference type="Proteomes" id="UP000070700">
    <property type="component" value="Unassembled WGS sequence"/>
</dbReference>
<proteinExistence type="predicted"/>
<feature type="compositionally biased region" description="Polar residues" evidence="1">
    <location>
        <begin position="21"/>
        <end position="39"/>
    </location>
</feature>
<dbReference type="EMBL" id="KQ947414">
    <property type="protein sequence ID" value="KUJ17528.1"/>
    <property type="molecule type" value="Genomic_DNA"/>
</dbReference>
<dbReference type="InParanoid" id="A0A194XBJ1"/>